<dbReference type="AlphaFoldDB" id="A0A9Q8LH94"/>
<feature type="region of interest" description="Disordered" evidence="1">
    <location>
        <begin position="373"/>
        <end position="394"/>
    </location>
</feature>
<reference evidence="2" key="2">
    <citation type="journal article" date="2022" name="Microb. Genom.">
        <title>A chromosome-scale genome assembly of the tomato pathogen Cladosporium fulvum reveals a compartmentalized genome architecture and the presence of a dispensable chromosome.</title>
        <authorList>
            <person name="Zaccaron A.Z."/>
            <person name="Chen L.H."/>
            <person name="Samaras A."/>
            <person name="Stergiopoulos I."/>
        </authorList>
    </citation>
    <scope>NUCLEOTIDE SEQUENCE</scope>
    <source>
        <strain evidence="2">Race5_Kim</strain>
    </source>
</reference>
<name>A0A9Q8LH94_PASFU</name>
<sequence>MRTTMRTNDASRQSSTRVGASDSRSGPSRRASTSNAQPGAVAGARAAYTRPARPTPIYGPPPPMRTESALSKMYERTVKAKDTVRDKCSTKAGSVMPVVNNLGKKASRAASNARASVNDFIRANRRRRPHGYNQSMIGGQESTRIATADAIALQNIETVPVFVARDRPAVDGFAVANSSANQPATQSQQNATETVRELRVNETALAALEGRPDPFSQVPRRGLVNTIDRARMRREVNIPRRQAPPPSPPLPLYKEHPTPTPTYRSCFSSGRPSCKDVTFENNHDRRVTLWDMAAPAPDKTPDQSPTDTMTEATVAAVAGPSRPVATELVNPRAINLDKPVPDSPESSFEWPSGMIPLTIAVQEKIVTKEAAAAVKADNPHGKHLVPAPAGYQPR</sequence>
<dbReference type="RefSeq" id="XP_047761505.1">
    <property type="nucleotide sequence ID" value="XM_047903108.1"/>
</dbReference>
<feature type="compositionally biased region" description="Low complexity" evidence="1">
    <location>
        <begin position="36"/>
        <end position="52"/>
    </location>
</feature>
<proteinExistence type="predicted"/>
<feature type="compositionally biased region" description="Pro residues" evidence="1">
    <location>
        <begin position="53"/>
        <end position="64"/>
    </location>
</feature>
<organism evidence="2 3">
    <name type="scientific">Passalora fulva</name>
    <name type="common">Tomato leaf mold</name>
    <name type="synonym">Cladosporium fulvum</name>
    <dbReference type="NCBI Taxonomy" id="5499"/>
    <lineage>
        <taxon>Eukaryota</taxon>
        <taxon>Fungi</taxon>
        <taxon>Dikarya</taxon>
        <taxon>Ascomycota</taxon>
        <taxon>Pezizomycotina</taxon>
        <taxon>Dothideomycetes</taxon>
        <taxon>Dothideomycetidae</taxon>
        <taxon>Mycosphaerellales</taxon>
        <taxon>Mycosphaerellaceae</taxon>
        <taxon>Fulvia</taxon>
    </lineage>
</organism>
<reference evidence="2" key="1">
    <citation type="submission" date="2021-12" db="EMBL/GenBank/DDBJ databases">
        <authorList>
            <person name="Zaccaron A."/>
            <person name="Stergiopoulos I."/>
        </authorList>
    </citation>
    <scope>NUCLEOTIDE SEQUENCE</scope>
    <source>
        <strain evidence="2">Race5_Kim</strain>
    </source>
</reference>
<gene>
    <name evidence="2" type="ORF">CLAFUR5_03960</name>
</gene>
<dbReference type="KEGG" id="ffu:CLAFUR5_03960"/>
<dbReference type="GeneID" id="71983838"/>
<feature type="region of interest" description="Disordered" evidence="1">
    <location>
        <begin position="1"/>
        <end position="67"/>
    </location>
</feature>
<dbReference type="EMBL" id="CP090166">
    <property type="protein sequence ID" value="UJO17139.1"/>
    <property type="molecule type" value="Genomic_DNA"/>
</dbReference>
<protein>
    <submittedName>
        <fullName evidence="2">Uncharacterized protein</fullName>
    </submittedName>
</protein>
<feature type="compositionally biased region" description="Polar residues" evidence="1">
    <location>
        <begin position="1"/>
        <end position="35"/>
    </location>
</feature>
<evidence type="ECO:0000313" key="3">
    <source>
        <dbReference type="Proteomes" id="UP000756132"/>
    </source>
</evidence>
<accession>A0A9Q8LH94</accession>
<evidence type="ECO:0000256" key="1">
    <source>
        <dbReference type="SAM" id="MobiDB-lite"/>
    </source>
</evidence>
<keyword evidence="3" id="KW-1185">Reference proteome</keyword>
<dbReference type="Proteomes" id="UP000756132">
    <property type="component" value="Chromosome 4"/>
</dbReference>
<evidence type="ECO:0000313" key="2">
    <source>
        <dbReference type="EMBL" id="UJO17139.1"/>
    </source>
</evidence>